<dbReference type="AlphaFoldDB" id="A0A0F9AVY0"/>
<organism evidence="1">
    <name type="scientific">marine sediment metagenome</name>
    <dbReference type="NCBI Taxonomy" id="412755"/>
    <lineage>
        <taxon>unclassified sequences</taxon>
        <taxon>metagenomes</taxon>
        <taxon>ecological metagenomes</taxon>
    </lineage>
</organism>
<protein>
    <submittedName>
        <fullName evidence="1">Uncharacterized protein</fullName>
    </submittedName>
</protein>
<dbReference type="EMBL" id="LAZR01040789">
    <property type="protein sequence ID" value="KKL13605.1"/>
    <property type="molecule type" value="Genomic_DNA"/>
</dbReference>
<proteinExistence type="predicted"/>
<comment type="caution">
    <text evidence="1">The sequence shown here is derived from an EMBL/GenBank/DDBJ whole genome shotgun (WGS) entry which is preliminary data.</text>
</comment>
<reference evidence="1" key="1">
    <citation type="journal article" date="2015" name="Nature">
        <title>Complex archaea that bridge the gap between prokaryotes and eukaryotes.</title>
        <authorList>
            <person name="Spang A."/>
            <person name="Saw J.H."/>
            <person name="Jorgensen S.L."/>
            <person name="Zaremba-Niedzwiedzka K."/>
            <person name="Martijn J."/>
            <person name="Lind A.E."/>
            <person name="van Eijk R."/>
            <person name="Schleper C."/>
            <person name="Guy L."/>
            <person name="Ettema T.J."/>
        </authorList>
    </citation>
    <scope>NUCLEOTIDE SEQUENCE</scope>
</reference>
<gene>
    <name evidence="1" type="ORF">LCGC14_2524090</name>
</gene>
<accession>A0A0F9AVY0</accession>
<name>A0A0F9AVY0_9ZZZZ</name>
<evidence type="ECO:0000313" key="1">
    <source>
        <dbReference type="EMBL" id="KKL13605.1"/>
    </source>
</evidence>
<sequence>MAKTQTRDEQFIEDLYGYLAFCAKKDIGPIESLANIAHDLHSWREDRQEDWWCPRTTGYAKHLK</sequence>